<dbReference type="InterPro" id="IPR036388">
    <property type="entry name" value="WH-like_DNA-bd_sf"/>
</dbReference>
<dbReference type="Proteomes" id="UP001603418">
    <property type="component" value="Unassembled WGS sequence"/>
</dbReference>
<dbReference type="EMBL" id="JBICBM010000037">
    <property type="protein sequence ID" value="MFF9887738.1"/>
    <property type="molecule type" value="Genomic_DNA"/>
</dbReference>
<name>A0ABW6ZB67_9ACTN</name>
<sequence length="72" mass="7916">MSIEECILHVLRGRSSLLPPEIMREAQDLGVTRSASRIRARLSKLHKEGTVVRDAASRYRLATAGSEAARNG</sequence>
<evidence type="ECO:0000313" key="1">
    <source>
        <dbReference type="EMBL" id="MFF9887738.1"/>
    </source>
</evidence>
<organism evidence="1 2">
    <name type="scientific">Streptomyces eurythermus</name>
    <dbReference type="NCBI Taxonomy" id="42237"/>
    <lineage>
        <taxon>Bacteria</taxon>
        <taxon>Bacillati</taxon>
        <taxon>Actinomycetota</taxon>
        <taxon>Actinomycetes</taxon>
        <taxon>Kitasatosporales</taxon>
        <taxon>Streptomycetaceae</taxon>
        <taxon>Streptomyces</taxon>
    </lineage>
</organism>
<comment type="caution">
    <text evidence="1">The sequence shown here is derived from an EMBL/GenBank/DDBJ whole genome shotgun (WGS) entry which is preliminary data.</text>
</comment>
<dbReference type="RefSeq" id="WP_157855674.1">
    <property type="nucleotide sequence ID" value="NZ_JBFACJ010000046.1"/>
</dbReference>
<gene>
    <name evidence="1" type="ORF">ACF1HC_40220</name>
</gene>
<accession>A0ABW6ZB67</accession>
<evidence type="ECO:0000313" key="2">
    <source>
        <dbReference type="Proteomes" id="UP001603418"/>
    </source>
</evidence>
<dbReference type="Gene3D" id="1.10.10.10">
    <property type="entry name" value="Winged helix-like DNA-binding domain superfamily/Winged helix DNA-binding domain"/>
    <property type="match status" value="1"/>
</dbReference>
<proteinExistence type="predicted"/>
<keyword evidence="2" id="KW-1185">Reference proteome</keyword>
<protein>
    <submittedName>
        <fullName evidence="1">Uncharacterized protein</fullName>
    </submittedName>
</protein>
<reference evidence="1 2" key="1">
    <citation type="submission" date="2024-10" db="EMBL/GenBank/DDBJ databases">
        <title>The Natural Products Discovery Center: Release of the First 8490 Sequenced Strains for Exploring Actinobacteria Biosynthetic Diversity.</title>
        <authorList>
            <person name="Kalkreuter E."/>
            <person name="Kautsar S.A."/>
            <person name="Yang D."/>
            <person name="Bader C.D."/>
            <person name="Teijaro C.N."/>
            <person name="Fluegel L."/>
            <person name="Davis C.M."/>
            <person name="Simpson J.R."/>
            <person name="Lauterbach L."/>
            <person name="Steele A.D."/>
            <person name="Gui C."/>
            <person name="Meng S."/>
            <person name="Li G."/>
            <person name="Viehrig K."/>
            <person name="Ye F."/>
            <person name="Su P."/>
            <person name="Kiefer A.F."/>
            <person name="Nichols A."/>
            <person name="Cepeda A.J."/>
            <person name="Yan W."/>
            <person name="Fan B."/>
            <person name="Jiang Y."/>
            <person name="Adhikari A."/>
            <person name="Zheng C.-J."/>
            <person name="Schuster L."/>
            <person name="Cowan T.M."/>
            <person name="Smanski M.J."/>
            <person name="Chevrette M.G."/>
            <person name="De Carvalho L.P.S."/>
            <person name="Shen B."/>
        </authorList>
    </citation>
    <scope>NUCLEOTIDE SEQUENCE [LARGE SCALE GENOMIC DNA]</scope>
    <source>
        <strain evidence="1 2">NPDC013366</strain>
    </source>
</reference>